<protein>
    <submittedName>
        <fullName evidence="3">Sarcosine oxidase subunit beta</fullName>
    </submittedName>
</protein>
<dbReference type="PANTHER" id="PTHR13847:SF287">
    <property type="entry name" value="FAD-DEPENDENT OXIDOREDUCTASE DOMAIN-CONTAINING PROTEIN 1"/>
    <property type="match status" value="1"/>
</dbReference>
<gene>
    <name evidence="3" type="ORF">SAMN05421837_103421</name>
</gene>
<keyword evidence="4" id="KW-1185">Reference proteome</keyword>
<name>A0A1H5QMM9_9PSEU</name>
<dbReference type="GO" id="GO:0016491">
    <property type="term" value="F:oxidoreductase activity"/>
    <property type="evidence" value="ECO:0007669"/>
    <property type="project" value="UniProtKB-KW"/>
</dbReference>
<keyword evidence="1" id="KW-0560">Oxidoreductase</keyword>
<dbReference type="STRING" id="218821.SAMN05421837_103421"/>
<proteinExistence type="predicted"/>
<dbReference type="EMBL" id="FNUJ01000003">
    <property type="protein sequence ID" value="SEF26628.1"/>
    <property type="molecule type" value="Genomic_DNA"/>
</dbReference>
<dbReference type="InterPro" id="IPR036188">
    <property type="entry name" value="FAD/NAD-bd_sf"/>
</dbReference>
<accession>A0A1H5QMM9</accession>
<evidence type="ECO:0000313" key="3">
    <source>
        <dbReference type="EMBL" id="SEF26628.1"/>
    </source>
</evidence>
<reference evidence="4" key="1">
    <citation type="submission" date="2016-10" db="EMBL/GenBank/DDBJ databases">
        <authorList>
            <person name="Varghese N."/>
            <person name="Submissions S."/>
        </authorList>
    </citation>
    <scope>NUCLEOTIDE SEQUENCE [LARGE SCALE GENOMIC DNA]</scope>
    <source>
        <strain evidence="4">DSM 44654</strain>
    </source>
</reference>
<dbReference type="Pfam" id="PF01266">
    <property type="entry name" value="DAO"/>
    <property type="match status" value="1"/>
</dbReference>
<dbReference type="AlphaFoldDB" id="A0A1H5QMM9"/>
<sequence length="392" mass="41578">MTVTGAGETSLPPMAECVVIGGGVIGVSCAFRLAEAGVDVLLLERGGLGEGSTAKAAGGIRSSFTSRVNVELGLRGLAAYSAFSERFGTEIDFRRDGYLYLLTDPAEVAAIGHCAELQRTYGVRSHLLAPAEAKDVLPLLETDGIIAALWSPGDAKATPDAVVRGYARAARMFGATLRTGVEVIGVERDGDSLTGVNTTAGFVRTGAVVCAAGAWSGRIGELAGLDLPVRPFRRQVVFTGPVPGLPERIPLTIELPSAFYFHREGAGLAMSFPEDDGFPGFDTRYDAGEWLLRLAELAGRRVPAVLDAGVRTAWAGLYEMTPDRNQIIGESVLLSRFFYATGFSGHGFQMAPATGELIRDLYLDRPTAVDITELDVRRFGRAGTAPAEHNIV</sequence>
<dbReference type="SUPFAM" id="SSF51905">
    <property type="entry name" value="FAD/NAD(P)-binding domain"/>
    <property type="match status" value="1"/>
</dbReference>
<dbReference type="PANTHER" id="PTHR13847">
    <property type="entry name" value="SARCOSINE DEHYDROGENASE-RELATED"/>
    <property type="match status" value="1"/>
</dbReference>
<feature type="domain" description="FAD dependent oxidoreductase" evidence="2">
    <location>
        <begin position="17"/>
        <end position="361"/>
    </location>
</feature>
<dbReference type="Gene3D" id="3.30.9.10">
    <property type="entry name" value="D-Amino Acid Oxidase, subunit A, domain 2"/>
    <property type="match status" value="1"/>
</dbReference>
<organism evidence="3 4">
    <name type="scientific">Amycolatopsis pretoriensis</name>
    <dbReference type="NCBI Taxonomy" id="218821"/>
    <lineage>
        <taxon>Bacteria</taxon>
        <taxon>Bacillati</taxon>
        <taxon>Actinomycetota</taxon>
        <taxon>Actinomycetes</taxon>
        <taxon>Pseudonocardiales</taxon>
        <taxon>Pseudonocardiaceae</taxon>
        <taxon>Amycolatopsis</taxon>
    </lineage>
</organism>
<dbReference type="RefSeq" id="WP_244180225.1">
    <property type="nucleotide sequence ID" value="NZ_FNUJ01000003.1"/>
</dbReference>
<evidence type="ECO:0000256" key="1">
    <source>
        <dbReference type="ARBA" id="ARBA00023002"/>
    </source>
</evidence>
<dbReference type="Gene3D" id="3.50.50.60">
    <property type="entry name" value="FAD/NAD(P)-binding domain"/>
    <property type="match status" value="1"/>
</dbReference>
<evidence type="ECO:0000313" key="4">
    <source>
        <dbReference type="Proteomes" id="UP000198878"/>
    </source>
</evidence>
<evidence type="ECO:0000259" key="2">
    <source>
        <dbReference type="Pfam" id="PF01266"/>
    </source>
</evidence>
<dbReference type="Proteomes" id="UP000198878">
    <property type="component" value="Unassembled WGS sequence"/>
</dbReference>
<dbReference type="InterPro" id="IPR006076">
    <property type="entry name" value="FAD-dep_OxRdtase"/>
</dbReference>
<dbReference type="GO" id="GO:0005737">
    <property type="term" value="C:cytoplasm"/>
    <property type="evidence" value="ECO:0007669"/>
    <property type="project" value="TreeGrafter"/>
</dbReference>